<feature type="domain" description="Trimeric autotransporter adhesin YadA-like head" evidence="13">
    <location>
        <begin position="524"/>
        <end position="550"/>
    </location>
</feature>
<dbReference type="InterPro" id="IPR011049">
    <property type="entry name" value="Serralysin-like_metalloprot_C"/>
</dbReference>
<evidence type="ECO:0000313" key="15">
    <source>
        <dbReference type="EMBL" id="RDI19607.1"/>
    </source>
</evidence>
<evidence type="ECO:0000256" key="1">
    <source>
        <dbReference type="ARBA" id="ARBA00004241"/>
    </source>
</evidence>
<protein>
    <submittedName>
        <fullName evidence="15">Trimeric autotransporter adhesin</fullName>
    </submittedName>
</protein>
<keyword evidence="10" id="KW-0998">Cell outer membrane</keyword>
<dbReference type="Pfam" id="PF05662">
    <property type="entry name" value="YadA_stalk"/>
    <property type="match status" value="5"/>
</dbReference>
<dbReference type="GO" id="GO:0009279">
    <property type="term" value="C:cell outer membrane"/>
    <property type="evidence" value="ECO:0007669"/>
    <property type="project" value="UniProtKB-SubCell"/>
</dbReference>
<reference evidence="15 16" key="1">
    <citation type="submission" date="2018-07" db="EMBL/GenBank/DDBJ databases">
        <title>Genomic Encyclopedia of Type Strains, Phase IV (KMG-IV): sequencing the most valuable type-strain genomes for metagenomic binning, comparative biology and taxonomic classification.</title>
        <authorList>
            <person name="Goeker M."/>
        </authorList>
    </citation>
    <scope>NUCLEOTIDE SEQUENCE [LARGE SCALE GENOMIC DNA]</scope>
    <source>
        <strain evidence="15 16">DSM 21352</strain>
    </source>
</reference>
<dbReference type="Gene3D" id="2.20.70.140">
    <property type="match status" value="1"/>
</dbReference>
<feature type="domain" description="Trimeric autotransporter adhesin YadA-like stalk" evidence="14">
    <location>
        <begin position="589"/>
        <end position="623"/>
    </location>
</feature>
<dbReference type="Gene3D" id="2.150.10.10">
    <property type="entry name" value="Serralysin-like metalloprotease, C-terminal"/>
    <property type="match status" value="5"/>
</dbReference>
<keyword evidence="4" id="KW-0813">Transport</keyword>
<evidence type="ECO:0000313" key="16">
    <source>
        <dbReference type="Proteomes" id="UP000255265"/>
    </source>
</evidence>
<evidence type="ECO:0000256" key="7">
    <source>
        <dbReference type="ARBA" id="ARBA00022729"/>
    </source>
</evidence>
<keyword evidence="6" id="KW-0812">Transmembrane</keyword>
<keyword evidence="7 11" id="KW-0732">Signal</keyword>
<feature type="domain" description="Trimeric autotransporter adhesin YadA-like stalk" evidence="14">
    <location>
        <begin position="467"/>
        <end position="495"/>
    </location>
</feature>
<feature type="domain" description="Trimeric autotransporter adhesin YadA-like stalk" evidence="14">
    <location>
        <begin position="798"/>
        <end position="837"/>
    </location>
</feature>
<feature type="domain" description="Trimeric autotransporter adhesin YadA-like head" evidence="13">
    <location>
        <begin position="685"/>
        <end position="707"/>
    </location>
</feature>
<evidence type="ECO:0000256" key="9">
    <source>
        <dbReference type="ARBA" id="ARBA00023136"/>
    </source>
</evidence>
<dbReference type="InterPro" id="IPR008640">
    <property type="entry name" value="Adhesin_Head_dom"/>
</dbReference>
<dbReference type="Gene3D" id="1.20.5.2280">
    <property type="match status" value="1"/>
</dbReference>
<sequence>MTTQEPLAGVSQPLSAPLPFHLRRRPVFHRIAGASALYFLFSGGVSAATAANCQGAQNSGSSTGISVNLSTSAGACADGPVATAIGSVAIGAQAQAVPLNAVAVGAQATSAGEASVAVGAGASTGPNGRGDLAFGENARANGGGASASAVAVGSNSFAAAGTVAVGGYANASGARASALGDQSVAAGARSLAAGESSRATADGSVALGSMAQANAASGIALGQSANVGGAAGLAIGTRAAAMGNAGAIALGSDSNAGADGAIAAGNRAQATGAYAVAIGSNAMATQAGSVVLGRNSQDRAAAQVAGGTVGGVNYAYAGTASGVASIGAAGAERQLIHLAPGSVSAASTDAVNGSQLYAAQQAIDSVKASTDAGWRLSVNSADDRKVSAGDTVDVSQGSNISVERTANGLRVSTARDVNFDSVTVGTNVLSATGLQMGSAVNLGPQGLVIVGGPSVTASGIDAGGAAIANVGNGVKATDAVNLGQLQAAVQGVNTERWVSGSATQYAAPTATGADALAAGSGAQASGDQSTALGSGAKATEANSVALGNGSTTRAATSTAGTVLDGTQYSFAGGTAAGVVSVGQVGGERQIQNVAAGRLSADSTDAVNGSQLYATNDAIGALVARLAATEASRTHYVGVNDGGTPGGNYNNDGAAGLFSTAIGVNAASAGASSVALGAGATSGAGQSVAIGGAAVASATGGVALGAGAVADRAGMNGASEAFSGVRVASTAGAVSVGSAGAERQITNVAGGTADTDAVNVRQLRSVQQSSVAYATRADGSTDYSSVVLGNGQAPQGTVISNVAPGVKGTDAVNLNQLQAGVASANAYTDAVAGSLKQNIDQVARKASAGTAAAMSMETAPYLAGKVTYGAGMGYYGGQSAFGMSLRSTSGDGRWSVNGGVSADTQGSVGIRVGLSGAFE</sequence>
<keyword evidence="5" id="KW-1134">Transmembrane beta strand</keyword>
<evidence type="ECO:0000256" key="6">
    <source>
        <dbReference type="ARBA" id="ARBA00022692"/>
    </source>
</evidence>
<evidence type="ECO:0000256" key="2">
    <source>
        <dbReference type="ARBA" id="ARBA00004442"/>
    </source>
</evidence>
<proteinExistence type="inferred from homology"/>
<feature type="domain" description="Trimeric autotransporter adhesin YadA-like stalk" evidence="14">
    <location>
        <begin position="743"/>
        <end position="783"/>
    </location>
</feature>
<dbReference type="SUPFAM" id="SSF54523">
    <property type="entry name" value="Pili subunits"/>
    <property type="match status" value="1"/>
</dbReference>
<evidence type="ECO:0000256" key="11">
    <source>
        <dbReference type="SAM" id="SignalP"/>
    </source>
</evidence>
<dbReference type="InterPro" id="IPR008635">
    <property type="entry name" value="Coiled_stalk_dom"/>
</dbReference>
<dbReference type="Pfam" id="PF03895">
    <property type="entry name" value="YadA_anchor"/>
    <property type="match status" value="1"/>
</dbReference>
<comment type="subcellular location">
    <subcellularLocation>
        <location evidence="2">Cell outer membrane</location>
    </subcellularLocation>
    <subcellularLocation>
        <location evidence="1">Cell surface</location>
    </subcellularLocation>
</comment>
<evidence type="ECO:0000256" key="5">
    <source>
        <dbReference type="ARBA" id="ARBA00022452"/>
    </source>
</evidence>
<evidence type="ECO:0000256" key="8">
    <source>
        <dbReference type="ARBA" id="ARBA00022927"/>
    </source>
</evidence>
<feature type="chain" id="PRO_5016613190" evidence="11">
    <location>
        <begin position="48"/>
        <end position="918"/>
    </location>
</feature>
<gene>
    <name evidence="15" type="ORF">DFR41_112114</name>
</gene>
<keyword evidence="9" id="KW-0472">Membrane</keyword>
<comment type="caution">
    <text evidence="15">The sequence shown here is derived from an EMBL/GenBank/DDBJ whole genome shotgun (WGS) entry which is preliminary data.</text>
</comment>
<feature type="domain" description="Trimeric autotransporter adhesin YadA-like C-terminal membrane anchor" evidence="12">
    <location>
        <begin position="858"/>
        <end position="914"/>
    </location>
</feature>
<dbReference type="Gene3D" id="3.30.1300.30">
    <property type="entry name" value="GSPII I/J protein-like"/>
    <property type="match status" value="1"/>
</dbReference>
<dbReference type="Pfam" id="PF05658">
    <property type="entry name" value="YadA_head"/>
    <property type="match status" value="7"/>
</dbReference>
<evidence type="ECO:0000259" key="14">
    <source>
        <dbReference type="Pfam" id="PF05662"/>
    </source>
</evidence>
<organism evidence="15 16">
    <name type="scientific">Pseudacidovorax intermedius</name>
    <dbReference type="NCBI Taxonomy" id="433924"/>
    <lineage>
        <taxon>Bacteria</taxon>
        <taxon>Pseudomonadati</taxon>
        <taxon>Pseudomonadota</taxon>
        <taxon>Betaproteobacteria</taxon>
        <taxon>Burkholderiales</taxon>
        <taxon>Comamonadaceae</taxon>
        <taxon>Pseudacidovorax</taxon>
    </lineage>
</organism>
<dbReference type="Gene3D" id="6.20.50.100">
    <property type="match status" value="1"/>
</dbReference>
<name>A0A370FAD3_9BURK</name>
<keyword evidence="8" id="KW-0653">Protein transport</keyword>
<evidence type="ECO:0000259" key="13">
    <source>
        <dbReference type="Pfam" id="PF05658"/>
    </source>
</evidence>
<evidence type="ECO:0000256" key="3">
    <source>
        <dbReference type="ARBA" id="ARBA00005848"/>
    </source>
</evidence>
<keyword evidence="16" id="KW-1185">Reference proteome</keyword>
<dbReference type="EMBL" id="QQAV01000012">
    <property type="protein sequence ID" value="RDI19607.1"/>
    <property type="molecule type" value="Genomic_DNA"/>
</dbReference>
<evidence type="ECO:0000259" key="12">
    <source>
        <dbReference type="Pfam" id="PF03895"/>
    </source>
</evidence>
<comment type="similarity">
    <text evidence="3">Belongs to the autotransporter-2 (AT-2) (TC 1.B.40) family.</text>
</comment>
<dbReference type="GO" id="GO:0009986">
    <property type="term" value="C:cell surface"/>
    <property type="evidence" value="ECO:0007669"/>
    <property type="project" value="UniProtKB-SubCell"/>
</dbReference>
<feature type="domain" description="Trimeric autotransporter adhesin YadA-like head" evidence="13">
    <location>
        <begin position="185"/>
        <end position="209"/>
    </location>
</feature>
<dbReference type="GO" id="GO:0015031">
    <property type="term" value="P:protein transport"/>
    <property type="evidence" value="ECO:0007669"/>
    <property type="project" value="UniProtKB-KW"/>
</dbReference>
<evidence type="ECO:0000256" key="4">
    <source>
        <dbReference type="ARBA" id="ARBA00022448"/>
    </source>
</evidence>
<feature type="domain" description="Trimeric autotransporter adhesin YadA-like head" evidence="13">
    <location>
        <begin position="270"/>
        <end position="296"/>
    </location>
</feature>
<dbReference type="SUPFAM" id="SSF101967">
    <property type="entry name" value="Adhesin YadA, collagen-binding domain"/>
    <property type="match status" value="6"/>
</dbReference>
<feature type="domain" description="Trimeric autotransporter adhesin YadA-like stalk" evidence="14">
    <location>
        <begin position="335"/>
        <end position="366"/>
    </location>
</feature>
<feature type="signal peptide" evidence="11">
    <location>
        <begin position="1"/>
        <end position="47"/>
    </location>
</feature>
<feature type="domain" description="Trimeric autotransporter adhesin YadA-like head" evidence="13">
    <location>
        <begin position="100"/>
        <end position="122"/>
    </location>
</feature>
<feature type="domain" description="Trimeric autotransporter adhesin YadA-like head" evidence="13">
    <location>
        <begin position="161"/>
        <end position="183"/>
    </location>
</feature>
<dbReference type="InterPro" id="IPR045584">
    <property type="entry name" value="Pilin-like"/>
</dbReference>
<dbReference type="InterPro" id="IPR005594">
    <property type="entry name" value="YadA_C"/>
</dbReference>
<feature type="domain" description="Trimeric autotransporter adhesin YadA-like head" evidence="13">
    <location>
        <begin position="653"/>
        <end position="679"/>
    </location>
</feature>
<dbReference type="AlphaFoldDB" id="A0A370FAD3"/>
<evidence type="ECO:0000256" key="10">
    <source>
        <dbReference type="ARBA" id="ARBA00023237"/>
    </source>
</evidence>
<dbReference type="Proteomes" id="UP000255265">
    <property type="component" value="Unassembled WGS sequence"/>
</dbReference>
<accession>A0A370FAD3</accession>